<protein>
    <recommendedName>
        <fullName evidence="3">NFACT RNA-binding domain-containing protein</fullName>
    </recommendedName>
</protein>
<evidence type="ECO:0000313" key="6">
    <source>
        <dbReference type="Proteomes" id="UP000006727"/>
    </source>
</evidence>
<reference evidence="5" key="3">
    <citation type="submission" date="2020-12" db="UniProtKB">
        <authorList>
            <consortium name="EnsemblPlants"/>
        </authorList>
    </citation>
    <scope>IDENTIFICATION</scope>
</reference>
<dbReference type="RefSeq" id="XP_024385478.1">
    <property type="nucleotide sequence ID" value="XM_024529710.2"/>
</dbReference>
<dbReference type="InterPro" id="IPR008532">
    <property type="entry name" value="NFACT_RNA-bd"/>
</dbReference>
<feature type="domain" description="NFACT RNA-binding" evidence="3">
    <location>
        <begin position="1"/>
        <end position="112"/>
    </location>
</feature>
<evidence type="ECO:0000313" key="5">
    <source>
        <dbReference type="EnsemblPlants" id="Pp3c9_9290V3.1"/>
    </source>
</evidence>
<dbReference type="GeneID" id="112287073"/>
<dbReference type="EMBL" id="ABEU02000009">
    <property type="protein sequence ID" value="PNR48026.1"/>
    <property type="molecule type" value="Genomic_DNA"/>
</dbReference>
<keyword evidence="2" id="KW-0175">Coiled coil</keyword>
<dbReference type="EnsemblPlants" id="Pp3c9_9290V3.3">
    <property type="protein sequence ID" value="Pp3c9_9290V3.3"/>
    <property type="gene ID" value="Pp3c9_9290"/>
</dbReference>
<evidence type="ECO:0000256" key="1">
    <source>
        <dbReference type="ARBA" id="ARBA00008998"/>
    </source>
</evidence>
<dbReference type="Gramene" id="Pp3c9_9290V3.1">
    <property type="protein sequence ID" value="Pp3c9_9290V3.1"/>
    <property type="gene ID" value="Pp3c9_9290"/>
</dbReference>
<organism evidence="4">
    <name type="scientific">Physcomitrium patens</name>
    <name type="common">Spreading-leaved earth moss</name>
    <name type="synonym">Physcomitrella patens</name>
    <dbReference type="NCBI Taxonomy" id="3218"/>
    <lineage>
        <taxon>Eukaryota</taxon>
        <taxon>Viridiplantae</taxon>
        <taxon>Streptophyta</taxon>
        <taxon>Embryophyta</taxon>
        <taxon>Bryophyta</taxon>
        <taxon>Bryophytina</taxon>
        <taxon>Bryopsida</taxon>
        <taxon>Funariidae</taxon>
        <taxon>Funariales</taxon>
        <taxon>Funariaceae</taxon>
        <taxon>Physcomitrium</taxon>
    </lineage>
</organism>
<comment type="similarity">
    <text evidence="1">Belongs to the CCDC25 family.</text>
</comment>
<keyword evidence="6" id="KW-1185">Reference proteome</keyword>
<feature type="coiled-coil region" evidence="2">
    <location>
        <begin position="159"/>
        <end position="191"/>
    </location>
</feature>
<dbReference type="Gramene" id="Pp3c9_9290V3.3">
    <property type="protein sequence ID" value="Pp3c9_9290V3.3"/>
    <property type="gene ID" value="Pp3c9_9290"/>
</dbReference>
<dbReference type="AlphaFoldDB" id="A9RRK7"/>
<evidence type="ECO:0000256" key="2">
    <source>
        <dbReference type="SAM" id="Coils"/>
    </source>
</evidence>
<dbReference type="FunCoup" id="A9RRK7">
    <property type="interactions" value="4194"/>
</dbReference>
<name>A9RRK7_PHYPA</name>
<dbReference type="PANTHER" id="PTHR13049:SF2">
    <property type="entry name" value="COILED-COIL DOMAIN-CONTAINING PROTEIN 25"/>
    <property type="match status" value="1"/>
</dbReference>
<proteinExistence type="inferred from homology"/>
<dbReference type="KEGG" id="ppp:112287073"/>
<dbReference type="OMA" id="KTKVEWF"/>
<dbReference type="eggNOG" id="KOG3272">
    <property type="taxonomic scope" value="Eukaryota"/>
</dbReference>
<reference evidence="4 6" key="1">
    <citation type="journal article" date="2008" name="Science">
        <title>The Physcomitrella genome reveals evolutionary insights into the conquest of land by plants.</title>
        <authorList>
            <person name="Rensing S."/>
            <person name="Lang D."/>
            <person name="Zimmer A."/>
            <person name="Terry A."/>
            <person name="Salamov A."/>
            <person name="Shapiro H."/>
            <person name="Nishiyama T."/>
            <person name="Perroud P.-F."/>
            <person name="Lindquist E."/>
            <person name="Kamisugi Y."/>
            <person name="Tanahashi T."/>
            <person name="Sakakibara K."/>
            <person name="Fujita T."/>
            <person name="Oishi K."/>
            <person name="Shin-I T."/>
            <person name="Kuroki Y."/>
            <person name="Toyoda A."/>
            <person name="Suzuki Y."/>
            <person name="Hashimoto A."/>
            <person name="Yamaguchi K."/>
            <person name="Sugano A."/>
            <person name="Kohara Y."/>
            <person name="Fujiyama A."/>
            <person name="Anterola A."/>
            <person name="Aoki S."/>
            <person name="Ashton N."/>
            <person name="Barbazuk W.B."/>
            <person name="Barker E."/>
            <person name="Bennetzen J."/>
            <person name="Bezanilla M."/>
            <person name="Blankenship R."/>
            <person name="Cho S.H."/>
            <person name="Dutcher S."/>
            <person name="Estelle M."/>
            <person name="Fawcett J.A."/>
            <person name="Gundlach H."/>
            <person name="Hanada K."/>
            <person name="Heyl A."/>
            <person name="Hicks K.A."/>
            <person name="Hugh J."/>
            <person name="Lohr M."/>
            <person name="Mayer K."/>
            <person name="Melkozernov A."/>
            <person name="Murata T."/>
            <person name="Nelson D."/>
            <person name="Pils B."/>
            <person name="Prigge M."/>
            <person name="Reiss B."/>
            <person name="Renner T."/>
            <person name="Rombauts S."/>
            <person name="Rushton P."/>
            <person name="Sanderfoot A."/>
            <person name="Schween G."/>
            <person name="Shiu S.-H."/>
            <person name="Stueber K."/>
            <person name="Theodoulou F.L."/>
            <person name="Tu H."/>
            <person name="Van de Peer Y."/>
            <person name="Verrier P.J."/>
            <person name="Waters E."/>
            <person name="Wood A."/>
            <person name="Yang L."/>
            <person name="Cove D."/>
            <person name="Cuming A."/>
            <person name="Hasebe M."/>
            <person name="Lucas S."/>
            <person name="Mishler D.B."/>
            <person name="Reski R."/>
            <person name="Grigoriev I."/>
            <person name="Quatrano R.S."/>
            <person name="Boore J.L."/>
        </authorList>
    </citation>
    <scope>NUCLEOTIDE SEQUENCE [LARGE SCALE GENOMIC DNA]</scope>
    <source>
        <strain evidence="5 6">cv. Gransden 2004</strain>
    </source>
</reference>
<sequence length="215" mass="25447">MVYYFKARPECGDYVIYMGLDKHENEDLIKYGLPEDIWFHVDKLSSAHVYLRMHKFQTMEMISPELLEDCAQLVKANSIQGNKLNNLDVVYTPWFNLRKTQSMDVGQVGFHNPKLVRTVRVETRKNEIVNRLNKTKTEQTPDLKAEREAYNAAERNERKAHMKEKKRREEIERLEKEKQAEIRSYTRLMVQEKMTSNKDIAAKGKTLAELEEDFM</sequence>
<dbReference type="Proteomes" id="UP000006727">
    <property type="component" value="Chromosome 9"/>
</dbReference>
<dbReference type="HOGENOM" id="CLU_076656_0_1_1"/>
<dbReference type="PANTHER" id="PTHR13049">
    <property type="entry name" value="DUF814-RELATED"/>
    <property type="match status" value="1"/>
</dbReference>
<evidence type="ECO:0000313" key="4">
    <source>
        <dbReference type="EMBL" id="PNR48026.1"/>
    </source>
</evidence>
<dbReference type="STRING" id="3218.A9RRK7"/>
<dbReference type="InterPro" id="IPR039730">
    <property type="entry name" value="Jlp2/Ccd25"/>
</dbReference>
<dbReference type="Gramene" id="Pp3c9_9290V3.2">
    <property type="protein sequence ID" value="Pp3c9_9290V3.2"/>
    <property type="gene ID" value="Pp3c9_9290"/>
</dbReference>
<dbReference type="EnsemblPlants" id="Pp3c9_9290V3.1">
    <property type="protein sequence ID" value="Pp3c9_9290V3.1"/>
    <property type="gene ID" value="Pp3c9_9290"/>
</dbReference>
<gene>
    <name evidence="5" type="primary">LOC112287073</name>
    <name evidence="4" type="ORF">PHYPA_012499</name>
</gene>
<dbReference type="OrthoDB" id="200398at2759"/>
<dbReference type="PaxDb" id="3218-PP1S24_116V6.1"/>
<accession>A9RRK7</accession>
<dbReference type="EnsemblPlants" id="Pp3c9_9290V3.2">
    <property type="protein sequence ID" value="Pp3c9_9290V3.2"/>
    <property type="gene ID" value="Pp3c9_9290"/>
</dbReference>
<evidence type="ECO:0000259" key="3">
    <source>
        <dbReference type="Pfam" id="PF05670"/>
    </source>
</evidence>
<reference evidence="4 6" key="2">
    <citation type="journal article" date="2018" name="Plant J.">
        <title>The Physcomitrella patens chromosome-scale assembly reveals moss genome structure and evolution.</title>
        <authorList>
            <person name="Lang D."/>
            <person name="Ullrich K.K."/>
            <person name="Murat F."/>
            <person name="Fuchs J."/>
            <person name="Jenkins J."/>
            <person name="Haas F.B."/>
            <person name="Piednoel M."/>
            <person name="Gundlach H."/>
            <person name="Van Bel M."/>
            <person name="Meyberg R."/>
            <person name="Vives C."/>
            <person name="Morata J."/>
            <person name="Symeonidi A."/>
            <person name="Hiss M."/>
            <person name="Muchero W."/>
            <person name="Kamisugi Y."/>
            <person name="Saleh O."/>
            <person name="Blanc G."/>
            <person name="Decker E.L."/>
            <person name="van Gessel N."/>
            <person name="Grimwood J."/>
            <person name="Hayes R.D."/>
            <person name="Graham S.W."/>
            <person name="Gunter L.E."/>
            <person name="McDaniel S.F."/>
            <person name="Hoernstein S.N.W."/>
            <person name="Larsson A."/>
            <person name="Li F.W."/>
            <person name="Perroud P.F."/>
            <person name="Phillips J."/>
            <person name="Ranjan P."/>
            <person name="Rokshar D.S."/>
            <person name="Rothfels C.J."/>
            <person name="Schneider L."/>
            <person name="Shu S."/>
            <person name="Stevenson D.W."/>
            <person name="Thummler F."/>
            <person name="Tillich M."/>
            <person name="Villarreal Aguilar J.C."/>
            <person name="Widiez T."/>
            <person name="Wong G.K."/>
            <person name="Wymore A."/>
            <person name="Zhang Y."/>
            <person name="Zimmer A.D."/>
            <person name="Quatrano R.S."/>
            <person name="Mayer K.F.X."/>
            <person name="Goodstein D."/>
            <person name="Casacuberta J.M."/>
            <person name="Vandepoele K."/>
            <person name="Reski R."/>
            <person name="Cuming A.C."/>
            <person name="Tuskan G.A."/>
            <person name="Maumus F."/>
            <person name="Salse J."/>
            <person name="Schmutz J."/>
            <person name="Rensing S.A."/>
        </authorList>
    </citation>
    <scope>NUCLEOTIDE SEQUENCE [LARGE SCALE GENOMIC DNA]</scope>
    <source>
        <strain evidence="5 6">cv. Gransden 2004</strain>
    </source>
</reference>
<dbReference type="Pfam" id="PF05670">
    <property type="entry name" value="NFACT-R_1"/>
    <property type="match status" value="1"/>
</dbReference>